<reference evidence="3" key="1">
    <citation type="submission" date="2022-06" db="EMBL/GenBank/DDBJ databases">
        <authorList>
            <person name="Lu C.-H."/>
        </authorList>
    </citation>
    <scope>NUCLEOTIDE SEQUENCE</scope>
    <source>
        <strain evidence="3">21MJYT02-11</strain>
    </source>
</reference>
<reference evidence="3" key="2">
    <citation type="journal article" date="2023" name="Front. Microbiol.">
        <title>Ralstonia chuxiongensis sp. nov., Ralstonia mojiangensis sp. nov., and Ralstonia soli sp. nov., isolated from tobacco fields, are three novel species in the family Burkholderiaceae.</title>
        <authorList>
            <person name="Lu C.H."/>
            <person name="Zhang Y.Y."/>
            <person name="Jiang N."/>
            <person name="Chen W."/>
            <person name="Shao X."/>
            <person name="Zhao Z.M."/>
            <person name="Lu W.L."/>
            <person name="Hu X."/>
            <person name="Xi Y.X."/>
            <person name="Zou S.Y."/>
            <person name="Wei Q.J."/>
            <person name="Lin Z.L."/>
            <person name="Gong L."/>
            <person name="Gai X.T."/>
            <person name="Zhang L.Q."/>
            <person name="Li J.Y."/>
            <person name="Jin Y."/>
            <person name="Xia Z.Y."/>
        </authorList>
    </citation>
    <scope>NUCLEOTIDE SEQUENCE</scope>
    <source>
        <strain evidence="3">21MJYT02-11</strain>
    </source>
</reference>
<proteinExistence type="predicted"/>
<feature type="signal peptide" evidence="2">
    <location>
        <begin position="1"/>
        <end position="34"/>
    </location>
</feature>
<comment type="caution">
    <text evidence="3">The sequence shown here is derived from an EMBL/GenBank/DDBJ whole genome shotgun (WGS) entry which is preliminary data.</text>
</comment>
<evidence type="ECO:0000313" key="3">
    <source>
        <dbReference type="EMBL" id="MCO5401404.1"/>
    </source>
</evidence>
<dbReference type="PROSITE" id="PS51257">
    <property type="entry name" value="PROKAR_LIPOPROTEIN"/>
    <property type="match status" value="1"/>
</dbReference>
<dbReference type="RefSeq" id="WP_252684695.1">
    <property type="nucleotide sequence ID" value="NZ_JAMXHT010000011.1"/>
</dbReference>
<feature type="region of interest" description="Disordered" evidence="1">
    <location>
        <begin position="45"/>
        <end position="67"/>
    </location>
</feature>
<feature type="compositionally biased region" description="Polar residues" evidence="1">
    <location>
        <begin position="45"/>
        <end position="55"/>
    </location>
</feature>
<accession>A0ABT1AT16</accession>
<dbReference type="PIRSF" id="PIRSF016481">
    <property type="entry name" value="Pilus_assembly_PilP"/>
    <property type="match status" value="1"/>
</dbReference>
<keyword evidence="4" id="KW-1185">Reference proteome</keyword>
<evidence type="ECO:0000256" key="1">
    <source>
        <dbReference type="SAM" id="MobiDB-lite"/>
    </source>
</evidence>
<sequence length="184" mass="21000">MRGRTVSRRGRRSMPRLVRLSPLCLALVLTACGASEDDELQQWMQQTRQHVSTTVPPLPEPKPYAPREYTTTKQIDPFSVQKVAELSRAQNESPEPNRRREPLEDYPLENFSLLGTMKRNGETEAVLSVGGKTQHVHVGQYIGQNYGRIVRIGDQELTLRELVREGTTEWKEKMTTLKVQESAQ</sequence>
<dbReference type="Pfam" id="PF04351">
    <property type="entry name" value="PilP"/>
    <property type="match status" value="1"/>
</dbReference>
<protein>
    <submittedName>
        <fullName evidence="3">Pilus assembly protein PilP</fullName>
    </submittedName>
</protein>
<feature type="chain" id="PRO_5045800813" evidence="2">
    <location>
        <begin position="35"/>
        <end position="184"/>
    </location>
</feature>
<evidence type="ECO:0000256" key="2">
    <source>
        <dbReference type="SAM" id="SignalP"/>
    </source>
</evidence>
<gene>
    <name evidence="3" type="ORF">NG900_24655</name>
</gene>
<dbReference type="Proteomes" id="UP001162811">
    <property type="component" value="Unassembled WGS sequence"/>
</dbReference>
<dbReference type="InterPro" id="IPR007446">
    <property type="entry name" value="PilP"/>
</dbReference>
<name>A0ABT1AT16_9RALS</name>
<keyword evidence="2" id="KW-0732">Signal</keyword>
<dbReference type="Gene3D" id="2.30.30.830">
    <property type="match status" value="1"/>
</dbReference>
<evidence type="ECO:0000313" key="4">
    <source>
        <dbReference type="Proteomes" id="UP001162811"/>
    </source>
</evidence>
<organism evidence="3 4">
    <name type="scientific">Ralstonia soli</name>
    <dbReference type="NCBI Taxonomy" id="2953896"/>
    <lineage>
        <taxon>Bacteria</taxon>
        <taxon>Pseudomonadati</taxon>
        <taxon>Pseudomonadota</taxon>
        <taxon>Betaproteobacteria</taxon>
        <taxon>Burkholderiales</taxon>
        <taxon>Burkholderiaceae</taxon>
        <taxon>Ralstonia</taxon>
    </lineage>
</organism>
<dbReference type="EMBL" id="JAMXHT010000011">
    <property type="protein sequence ID" value="MCO5401404.1"/>
    <property type="molecule type" value="Genomic_DNA"/>
</dbReference>